<dbReference type="RefSeq" id="XP_033807187.1">
    <property type="nucleotide sequence ID" value="XM_033951296.1"/>
</dbReference>
<evidence type="ECO:0000256" key="8">
    <source>
        <dbReference type="ARBA" id="ARBA00023011"/>
    </source>
</evidence>
<dbReference type="AlphaFoldDB" id="A0A6P8RNU9"/>
<keyword evidence="9" id="KW-0443">Lipid metabolism</keyword>
<evidence type="ECO:0000256" key="6">
    <source>
        <dbReference type="ARBA" id="ARBA00022955"/>
    </source>
</evidence>
<evidence type="ECO:0000256" key="9">
    <source>
        <dbReference type="ARBA" id="ARBA00023098"/>
    </source>
</evidence>
<dbReference type="PANTHER" id="PTHR15451:SF19">
    <property type="entry name" value="ERGOSTEROL BIOSYNTHETIC PROTEIN 28 HOMOLOG"/>
    <property type="match status" value="1"/>
</dbReference>
<sequence>MSRFLNILRSWLFMVSVIALGNTVQSFRDHGFLSEKLYTGRPELVNGLQARTFGIWTLLASVVRCACAIDIQNKTFLYPGNADWLPVPGSAAGTGGATEQEEELKPDSLLLPLHPLDKFYSYSH</sequence>
<evidence type="ECO:0000256" key="13">
    <source>
        <dbReference type="SAM" id="SignalP"/>
    </source>
</evidence>
<dbReference type="Proteomes" id="UP000515159">
    <property type="component" value="Chromosome 7"/>
</dbReference>
<accession>A0A6P8RNU9</accession>
<dbReference type="PANTHER" id="PTHR15451">
    <property type="entry name" value="ERGOSTEROL BIOSYNTHETIC PROTEIN 28-RELATED"/>
    <property type="match status" value="1"/>
</dbReference>
<keyword evidence="11" id="KW-1207">Sterol metabolism</keyword>
<keyword evidence="4" id="KW-0812">Transmembrane</keyword>
<evidence type="ECO:0000256" key="4">
    <source>
        <dbReference type="ARBA" id="ARBA00022692"/>
    </source>
</evidence>
<evidence type="ECO:0000313" key="14">
    <source>
        <dbReference type="Proteomes" id="UP000515159"/>
    </source>
</evidence>
<keyword evidence="6" id="KW-0752">Steroid biosynthesis</keyword>
<keyword evidence="5" id="KW-0256">Endoplasmic reticulum</keyword>
<dbReference type="GO" id="GO:0016126">
    <property type="term" value="P:sterol biosynthetic process"/>
    <property type="evidence" value="ECO:0007669"/>
    <property type="project" value="UniProtKB-KW"/>
</dbReference>
<evidence type="ECO:0000256" key="7">
    <source>
        <dbReference type="ARBA" id="ARBA00022989"/>
    </source>
</evidence>
<keyword evidence="7" id="KW-1133">Transmembrane helix</keyword>
<keyword evidence="3" id="KW-0444">Lipid biosynthesis</keyword>
<evidence type="ECO:0000313" key="15">
    <source>
        <dbReference type="RefSeq" id="XP_033807187.1"/>
    </source>
</evidence>
<evidence type="ECO:0000256" key="11">
    <source>
        <dbReference type="ARBA" id="ARBA00023166"/>
    </source>
</evidence>
<evidence type="ECO:0000256" key="10">
    <source>
        <dbReference type="ARBA" id="ARBA00023136"/>
    </source>
</evidence>
<keyword evidence="13" id="KW-0732">Signal</keyword>
<dbReference type="GO" id="GO:0030674">
    <property type="term" value="F:protein-macromolecule adaptor activity"/>
    <property type="evidence" value="ECO:0007669"/>
    <property type="project" value="TreeGrafter"/>
</dbReference>
<keyword evidence="10" id="KW-0472">Membrane</keyword>
<evidence type="ECO:0000256" key="3">
    <source>
        <dbReference type="ARBA" id="ARBA00022516"/>
    </source>
</evidence>
<evidence type="ECO:0000256" key="5">
    <source>
        <dbReference type="ARBA" id="ARBA00022824"/>
    </source>
</evidence>
<feature type="signal peptide" evidence="13">
    <location>
        <begin position="1"/>
        <end position="26"/>
    </location>
</feature>
<dbReference type="CTD" id="11161"/>
<protein>
    <submittedName>
        <fullName evidence="15">Probable ergosterol biosynthetic protein 28 isoform X2</fullName>
    </submittedName>
</protein>
<organism evidence="14 15">
    <name type="scientific">Geotrypetes seraphini</name>
    <name type="common">Gaboon caecilian</name>
    <name type="synonym">Caecilia seraphini</name>
    <dbReference type="NCBI Taxonomy" id="260995"/>
    <lineage>
        <taxon>Eukaryota</taxon>
        <taxon>Metazoa</taxon>
        <taxon>Chordata</taxon>
        <taxon>Craniata</taxon>
        <taxon>Vertebrata</taxon>
        <taxon>Euteleostomi</taxon>
        <taxon>Amphibia</taxon>
        <taxon>Gymnophiona</taxon>
        <taxon>Geotrypetes</taxon>
    </lineage>
</organism>
<evidence type="ECO:0000256" key="12">
    <source>
        <dbReference type="ARBA" id="ARBA00023221"/>
    </source>
</evidence>
<dbReference type="GO" id="GO:0005789">
    <property type="term" value="C:endoplasmic reticulum membrane"/>
    <property type="evidence" value="ECO:0007669"/>
    <property type="project" value="UniProtKB-SubCell"/>
</dbReference>
<evidence type="ECO:0000256" key="2">
    <source>
        <dbReference type="ARBA" id="ARBA00005377"/>
    </source>
</evidence>
<reference evidence="15" key="1">
    <citation type="submission" date="2025-08" db="UniProtKB">
        <authorList>
            <consortium name="RefSeq"/>
        </authorList>
    </citation>
    <scope>IDENTIFICATION</scope>
</reference>
<dbReference type="GeneID" id="117363493"/>
<evidence type="ECO:0000256" key="1">
    <source>
        <dbReference type="ARBA" id="ARBA00004477"/>
    </source>
</evidence>
<comment type="similarity">
    <text evidence="2">Belongs to the ERG28 family.</text>
</comment>
<dbReference type="InterPro" id="IPR005352">
    <property type="entry name" value="Erg28"/>
</dbReference>
<name>A0A6P8RNU9_GEOSA</name>
<gene>
    <name evidence="15" type="primary">ERG28</name>
</gene>
<comment type="subcellular location">
    <subcellularLocation>
        <location evidence="1">Endoplasmic reticulum membrane</location>
        <topology evidence="1">Multi-pass membrane protein</topology>
    </subcellularLocation>
</comment>
<keyword evidence="8" id="KW-0756">Sterol biosynthesis</keyword>
<keyword evidence="14" id="KW-1185">Reference proteome</keyword>
<dbReference type="Pfam" id="PF03694">
    <property type="entry name" value="Erg28"/>
    <property type="match status" value="1"/>
</dbReference>
<keyword evidence="12" id="KW-0753">Steroid metabolism</keyword>
<proteinExistence type="inferred from homology"/>
<feature type="chain" id="PRO_5028304896" evidence="13">
    <location>
        <begin position="27"/>
        <end position="124"/>
    </location>
</feature>